<dbReference type="Proteomes" id="UP000381378">
    <property type="component" value="Unassembled WGS sequence"/>
</dbReference>
<feature type="domain" description="Epoxide hydrolase N-terminal" evidence="1">
    <location>
        <begin position="6"/>
        <end position="53"/>
    </location>
</feature>
<organism evidence="2 3">
    <name type="scientific">Pseudomonas fluorescens</name>
    <dbReference type="NCBI Taxonomy" id="294"/>
    <lineage>
        <taxon>Bacteria</taxon>
        <taxon>Pseudomonadati</taxon>
        <taxon>Pseudomonadota</taxon>
        <taxon>Gammaproteobacteria</taxon>
        <taxon>Pseudomonadales</taxon>
        <taxon>Pseudomonadaceae</taxon>
        <taxon>Pseudomonas</taxon>
    </lineage>
</organism>
<dbReference type="Gene3D" id="3.40.50.1820">
    <property type="entry name" value="alpha/beta hydrolase"/>
    <property type="match status" value="1"/>
</dbReference>
<sequence length="66" mass="7460">MSTGVEAFTLSVPEHALEDLRRRLDLVRWPEQELVADWSQGAPLRSMRALVEYCAMIMTGAVVSLR</sequence>
<evidence type="ECO:0000259" key="1">
    <source>
        <dbReference type="Pfam" id="PF06441"/>
    </source>
</evidence>
<dbReference type="InterPro" id="IPR010497">
    <property type="entry name" value="Epoxide_hydro_N"/>
</dbReference>
<gene>
    <name evidence="2" type="ORF">PS928_04312</name>
</gene>
<reference evidence="2 3" key="1">
    <citation type="submission" date="2019-09" db="EMBL/GenBank/DDBJ databases">
        <authorList>
            <person name="Chandra G."/>
            <person name="Truman W A."/>
        </authorList>
    </citation>
    <scope>NUCLEOTIDE SEQUENCE [LARGE SCALE GENOMIC DNA]</scope>
    <source>
        <strain evidence="2">PS928</strain>
    </source>
</reference>
<dbReference type="AlphaFoldDB" id="A0A5E7V2K2"/>
<evidence type="ECO:0000313" key="2">
    <source>
        <dbReference type="EMBL" id="VVQ15828.1"/>
    </source>
</evidence>
<dbReference type="EMBL" id="CABVJF010000017">
    <property type="protein sequence ID" value="VVQ15828.1"/>
    <property type="molecule type" value="Genomic_DNA"/>
</dbReference>
<name>A0A5E7V2K2_PSEFL</name>
<proteinExistence type="predicted"/>
<dbReference type="SUPFAM" id="SSF53474">
    <property type="entry name" value="alpha/beta-Hydrolases"/>
    <property type="match status" value="1"/>
</dbReference>
<dbReference type="InterPro" id="IPR029058">
    <property type="entry name" value="AB_hydrolase_fold"/>
</dbReference>
<evidence type="ECO:0000313" key="3">
    <source>
        <dbReference type="Proteomes" id="UP000381378"/>
    </source>
</evidence>
<accession>A0A5E7V2K2</accession>
<dbReference type="Pfam" id="PF06441">
    <property type="entry name" value="EHN"/>
    <property type="match status" value="1"/>
</dbReference>
<protein>
    <recommendedName>
        <fullName evidence="1">Epoxide hydrolase N-terminal domain-containing protein</fullName>
    </recommendedName>
</protein>